<organism evidence="1 4">
    <name type="scientific">Sulfolobus acidocaldarius</name>
    <dbReference type="NCBI Taxonomy" id="2285"/>
    <lineage>
        <taxon>Archaea</taxon>
        <taxon>Thermoproteota</taxon>
        <taxon>Thermoprotei</taxon>
        <taxon>Sulfolobales</taxon>
        <taxon>Sulfolobaceae</taxon>
        <taxon>Sulfolobus</taxon>
    </lineage>
</organism>
<dbReference type="Proteomes" id="UP000065473">
    <property type="component" value="Chromosome"/>
</dbReference>
<dbReference type="OMA" id="DIPEMLW"/>
<evidence type="ECO:0000313" key="1">
    <source>
        <dbReference type="EMBL" id="ALU30080.1"/>
    </source>
</evidence>
<protein>
    <submittedName>
        <fullName evidence="1">Uncharacterized protein</fullName>
    </submittedName>
</protein>
<dbReference type="GeneID" id="14552295"/>
<evidence type="ECO:0000313" key="2">
    <source>
        <dbReference type="EMBL" id="ALU30770.1"/>
    </source>
</evidence>
<evidence type="ECO:0000313" key="4">
    <source>
        <dbReference type="Proteomes" id="UP000065473"/>
    </source>
</evidence>
<evidence type="ECO:0000313" key="3">
    <source>
        <dbReference type="Proteomes" id="UP000060043"/>
    </source>
</evidence>
<sequence length="130" mass="14605">MGLFKKEKIYKGNIDIQKVATKFSDYLTSDKWKVQSRVEGNKVVIQAQKGGILRDIVAADRALTFVMEKVPEGMKVTVGVGKWIQNLAVTAIETLLLSELFLVVDVPEMLWNSHVENELLKKLDDIVNSS</sequence>
<gene>
    <name evidence="1" type="ORF">ATY89_09120</name>
    <name evidence="2" type="ORF">ATZ20_00530</name>
</gene>
<dbReference type="PaxDb" id="1435377-SUSAZ_08585"/>
<dbReference type="Proteomes" id="UP000060043">
    <property type="component" value="Chromosome"/>
</dbReference>
<dbReference type="AlphaFoldDB" id="A0A0U3H576"/>
<dbReference type="EMBL" id="CP013694">
    <property type="protein sequence ID" value="ALU30080.1"/>
    <property type="molecule type" value="Genomic_DNA"/>
</dbReference>
<proteinExistence type="predicted"/>
<accession>A0A0U3H576</accession>
<dbReference type="OrthoDB" id="55635at2157"/>
<dbReference type="RefSeq" id="WP_011278609.1">
    <property type="nucleotide sequence ID" value="NZ_BHWZ01000004.1"/>
</dbReference>
<reference evidence="3 4" key="1">
    <citation type="submission" date="2015-12" db="EMBL/GenBank/DDBJ databases">
        <title>A stable core within a dynamic pangenome in Sulfolobus acidocaldarius.</title>
        <authorList>
            <person name="Anderson R."/>
            <person name="Kouris A."/>
            <person name="Seward C."/>
            <person name="Campbell K."/>
            <person name="Whitaker R."/>
        </authorList>
    </citation>
    <scope>NUCLEOTIDE SEQUENCE [LARGE SCALE GENOMIC DNA]</scope>
    <source>
        <strain evidence="1 4">GG12-C01-09</strain>
        <strain evidence="2 3">NG05B_CO5_07</strain>
    </source>
</reference>
<dbReference type="EMBL" id="CP013695">
    <property type="protein sequence ID" value="ALU30770.1"/>
    <property type="molecule type" value="Genomic_DNA"/>
</dbReference>
<name>A0A0U3H576_9CREN</name>